<protein>
    <submittedName>
        <fullName evidence="1">Uncharacterized protein</fullName>
    </submittedName>
</protein>
<organism evidence="1 2">
    <name type="scientific">Peronospora belbahrii</name>
    <dbReference type="NCBI Taxonomy" id="622444"/>
    <lineage>
        <taxon>Eukaryota</taxon>
        <taxon>Sar</taxon>
        <taxon>Stramenopiles</taxon>
        <taxon>Oomycota</taxon>
        <taxon>Peronosporomycetes</taxon>
        <taxon>Peronosporales</taxon>
        <taxon>Peronosporaceae</taxon>
        <taxon>Peronospora</taxon>
    </lineage>
</organism>
<dbReference type="EMBL" id="CAKKTJ010000104">
    <property type="protein sequence ID" value="CAH0474385.1"/>
    <property type="molecule type" value="Genomic_DNA"/>
</dbReference>
<evidence type="ECO:0000313" key="2">
    <source>
        <dbReference type="Proteomes" id="UP001160483"/>
    </source>
</evidence>
<dbReference type="AlphaFoldDB" id="A0AAU9KN11"/>
<accession>A0AAU9KN11</accession>
<gene>
    <name evidence="1" type="ORF">PBS003_LOCUS1241</name>
</gene>
<name>A0AAU9KN11_9STRA</name>
<sequence>MACPLDVVAHRELPLFKVEKFGAQPRLLLRRLERQPGPICITSRVGKPCWSTSNLPSAHPFNFQDNRESGKLTLADIVSTNLEAIAMSISRNQLLSGESICTFSE</sequence>
<dbReference type="Proteomes" id="UP001160483">
    <property type="component" value="Unassembled WGS sequence"/>
</dbReference>
<evidence type="ECO:0000313" key="1">
    <source>
        <dbReference type="EMBL" id="CAH0474385.1"/>
    </source>
</evidence>
<reference evidence="1" key="1">
    <citation type="submission" date="2021-11" db="EMBL/GenBank/DDBJ databases">
        <authorList>
            <person name="Islam A."/>
            <person name="Islam S."/>
            <person name="Flora M.S."/>
            <person name="Rahman M."/>
            <person name="Ziaur R.M."/>
            <person name="Epstein J.H."/>
            <person name="Hassan M."/>
            <person name="Klassen M."/>
            <person name="Woodard K."/>
            <person name="Webb A."/>
            <person name="Webby R.J."/>
            <person name="El Zowalaty M.E."/>
        </authorList>
    </citation>
    <scope>NUCLEOTIDE SEQUENCE</scope>
    <source>
        <strain evidence="1">Pbs3</strain>
    </source>
</reference>
<comment type="caution">
    <text evidence="1">The sequence shown here is derived from an EMBL/GenBank/DDBJ whole genome shotgun (WGS) entry which is preliminary data.</text>
</comment>
<proteinExistence type="predicted"/>